<feature type="compositionally biased region" description="Polar residues" evidence="5">
    <location>
        <begin position="105"/>
        <end position="117"/>
    </location>
</feature>
<name>A0A5E4D5V4_MARMO</name>
<comment type="similarity">
    <text evidence="2 4">Belongs to the IL-1 family.</text>
</comment>
<sequence length="281" mass="31153">MGSRENPVLGGLHQGRLLGDALHVTFEKEWRRRGAVQKTEPQESTRESQTTAIPRPGAVPLVISPTQKMSILEDNTGENMDFEDWEEEEAQCCSEDPAGSPMEPGQSQASVSSTHTSPRVKAKEPQKFSIFDRDHKVLVLDSGTLKAIPNKSYILPETFFVLASHLAKPSEEKGSPILLAVSKGEFCLCCDKDKGKCQPSLQLKKKKLMSLAAQKETSRRAYVFYKSKVGSRYTLESAAHPGWFICTSCNSGDPVTVTDKTGRRKHTEFSFENPSKTEMSQ</sequence>
<evidence type="ECO:0000256" key="3">
    <source>
        <dbReference type="ARBA" id="ARBA00022525"/>
    </source>
</evidence>
<evidence type="ECO:0000256" key="1">
    <source>
        <dbReference type="ARBA" id="ARBA00004613"/>
    </source>
</evidence>
<dbReference type="GO" id="GO:0005149">
    <property type="term" value="F:interleukin-1 receptor binding"/>
    <property type="evidence" value="ECO:0007669"/>
    <property type="project" value="UniProtKB-UniRule"/>
</dbReference>
<feature type="compositionally biased region" description="Polar residues" evidence="5">
    <location>
        <begin position="270"/>
        <end position="281"/>
    </location>
</feature>
<dbReference type="Proteomes" id="UP000662637">
    <property type="component" value="Unassembled WGS sequence"/>
</dbReference>
<evidence type="ECO:0000313" key="7">
    <source>
        <dbReference type="EMBL" id="VTJ89594.1"/>
    </source>
</evidence>
<dbReference type="PANTHER" id="PTHR10078:SF31">
    <property type="entry name" value="INTERLEUKIN-37"/>
    <property type="match status" value="1"/>
</dbReference>
<accession>A0A5E4D5V4</accession>
<dbReference type="SMART" id="SM00125">
    <property type="entry name" value="IL1"/>
    <property type="match status" value="1"/>
</dbReference>
<evidence type="ECO:0000313" key="6">
    <source>
        <dbReference type="EMBL" id="KAF7479241.1"/>
    </source>
</evidence>
<dbReference type="GO" id="GO:0002437">
    <property type="term" value="P:inflammatory response to antigenic stimulus"/>
    <property type="evidence" value="ECO:0007669"/>
    <property type="project" value="TreeGrafter"/>
</dbReference>
<dbReference type="SUPFAM" id="SSF50353">
    <property type="entry name" value="Cytokine"/>
    <property type="match status" value="1"/>
</dbReference>
<reference evidence="7 8" key="1">
    <citation type="submission" date="2019-04" db="EMBL/GenBank/DDBJ databases">
        <authorList>
            <person name="Alioto T."/>
            <person name="Alioto T."/>
        </authorList>
    </citation>
    <scope>NUCLEOTIDE SEQUENCE [LARGE SCALE GENOMIC DNA]</scope>
</reference>
<reference evidence="6" key="2">
    <citation type="submission" date="2020-08" db="EMBL/GenBank/DDBJ databases">
        <authorList>
            <person name="Shumante A."/>
            <person name="Zimin A.V."/>
            <person name="Puiu D."/>
            <person name="Salzberg S.L."/>
        </authorList>
    </citation>
    <scope>NUCLEOTIDE SEQUENCE</scope>
    <source>
        <strain evidence="6">WC2-LM</strain>
        <tissue evidence="6">Liver</tissue>
    </source>
</reference>
<organism evidence="7 8">
    <name type="scientific">Marmota monax</name>
    <name type="common">Woodchuck</name>
    <dbReference type="NCBI Taxonomy" id="9995"/>
    <lineage>
        <taxon>Eukaryota</taxon>
        <taxon>Metazoa</taxon>
        <taxon>Chordata</taxon>
        <taxon>Craniata</taxon>
        <taxon>Vertebrata</taxon>
        <taxon>Euteleostomi</taxon>
        <taxon>Mammalia</taxon>
        <taxon>Eutheria</taxon>
        <taxon>Euarchontoglires</taxon>
        <taxon>Glires</taxon>
        <taxon>Rodentia</taxon>
        <taxon>Sciuromorpha</taxon>
        <taxon>Sciuridae</taxon>
        <taxon>Xerinae</taxon>
        <taxon>Marmotini</taxon>
        <taxon>Marmota</taxon>
    </lineage>
</organism>
<dbReference type="InterPro" id="IPR000975">
    <property type="entry name" value="IL-1_fam"/>
</dbReference>
<dbReference type="InterPro" id="IPR008996">
    <property type="entry name" value="IL1/FGF"/>
</dbReference>
<dbReference type="Pfam" id="PF00340">
    <property type="entry name" value="IL1"/>
    <property type="match status" value="1"/>
</dbReference>
<proteinExistence type="inferred from homology"/>
<dbReference type="AlphaFoldDB" id="A0A5E4D5V4"/>
<dbReference type="FunFam" id="2.80.10.50:FF:000013">
    <property type="entry name" value="Interleukin-1"/>
    <property type="match status" value="1"/>
</dbReference>
<keyword evidence="3 4" id="KW-0964">Secreted</keyword>
<dbReference type="GO" id="GO:0005125">
    <property type="term" value="F:cytokine activity"/>
    <property type="evidence" value="ECO:0007669"/>
    <property type="project" value="UniProtKB-UniRule"/>
</dbReference>
<gene>
    <name evidence="6" type="ORF">GHT09_009641</name>
    <name evidence="7" type="ORF">MONAX_5E042365</name>
</gene>
<dbReference type="GO" id="GO:0071222">
    <property type="term" value="P:cellular response to lipopolysaccharide"/>
    <property type="evidence" value="ECO:0007669"/>
    <property type="project" value="TreeGrafter"/>
</dbReference>
<dbReference type="Proteomes" id="UP000335636">
    <property type="component" value="Unassembled WGS sequence"/>
</dbReference>
<comment type="subcellular location">
    <subcellularLocation>
        <location evidence="1 4">Secreted</location>
    </subcellularLocation>
</comment>
<dbReference type="Gene3D" id="2.80.10.50">
    <property type="match status" value="1"/>
</dbReference>
<evidence type="ECO:0000256" key="4">
    <source>
        <dbReference type="RuleBase" id="RU003753"/>
    </source>
</evidence>
<dbReference type="GO" id="GO:0010628">
    <property type="term" value="P:positive regulation of gene expression"/>
    <property type="evidence" value="ECO:0007669"/>
    <property type="project" value="TreeGrafter"/>
</dbReference>
<dbReference type="CDD" id="cd23301">
    <property type="entry name" value="beta-trefoil_IL37"/>
    <property type="match status" value="1"/>
</dbReference>
<dbReference type="GO" id="GO:0005615">
    <property type="term" value="C:extracellular space"/>
    <property type="evidence" value="ECO:0007669"/>
    <property type="project" value="InterPro"/>
</dbReference>
<feature type="region of interest" description="Disordered" evidence="5">
    <location>
        <begin position="32"/>
        <end position="57"/>
    </location>
</feature>
<evidence type="ECO:0000256" key="2">
    <source>
        <dbReference type="ARBA" id="ARBA00010448"/>
    </source>
</evidence>
<evidence type="ECO:0000313" key="8">
    <source>
        <dbReference type="Proteomes" id="UP000335636"/>
    </source>
</evidence>
<dbReference type="PRINTS" id="PR00264">
    <property type="entry name" value="INTERLEUKIN1"/>
</dbReference>
<protein>
    <recommendedName>
        <fullName evidence="4">Interleukin-1</fullName>
    </recommendedName>
</protein>
<dbReference type="EMBL" id="CABDUW010003660">
    <property type="protein sequence ID" value="VTJ89594.1"/>
    <property type="molecule type" value="Genomic_DNA"/>
</dbReference>
<evidence type="ECO:0000256" key="5">
    <source>
        <dbReference type="SAM" id="MobiDB-lite"/>
    </source>
</evidence>
<dbReference type="PANTHER" id="PTHR10078">
    <property type="entry name" value="INTERLEUKIN-1 FAMILY MEMBER"/>
    <property type="match status" value="1"/>
</dbReference>
<dbReference type="EMBL" id="WJEC01001263">
    <property type="protein sequence ID" value="KAF7479241.1"/>
    <property type="molecule type" value="Genomic_DNA"/>
</dbReference>
<feature type="region of interest" description="Disordered" evidence="5">
    <location>
        <begin position="259"/>
        <end position="281"/>
    </location>
</feature>
<dbReference type="GO" id="GO:0019221">
    <property type="term" value="P:cytokine-mediated signaling pathway"/>
    <property type="evidence" value="ECO:0007669"/>
    <property type="project" value="TreeGrafter"/>
</dbReference>
<keyword evidence="8" id="KW-1185">Reference proteome</keyword>
<dbReference type="GO" id="GO:0005654">
    <property type="term" value="C:nucleoplasm"/>
    <property type="evidence" value="ECO:0007669"/>
    <property type="project" value="TreeGrafter"/>
</dbReference>
<feature type="region of interest" description="Disordered" evidence="5">
    <location>
        <begin position="85"/>
        <end position="124"/>
    </location>
</feature>